<dbReference type="Proteomes" id="UP001597557">
    <property type="component" value="Unassembled WGS sequence"/>
</dbReference>
<evidence type="ECO:0000313" key="2">
    <source>
        <dbReference type="Proteomes" id="UP001597557"/>
    </source>
</evidence>
<proteinExistence type="predicted"/>
<keyword evidence="2" id="KW-1185">Reference proteome</keyword>
<protein>
    <submittedName>
        <fullName evidence="1">Uncharacterized protein</fullName>
    </submittedName>
</protein>
<gene>
    <name evidence="1" type="ORF">ACFS5N_05840</name>
</gene>
<sequence>MIDLNQLIDDRNRPLWNTLNQHFKIDIQSSVNNEYHCYSINDTATIYVVPYDLSADSFTHELLHVYLRYRRVFMGAAFTNTVNSSTTLKRLLNVRLVEHVGNCLDHIKMHEQYEVMGFDPAKFILDFTLHKCSSSELRDLRKYYKQNGMYNSQAISLYFGKFFAMCADFNPAFDYEKCFEALDKLDPQLFAILDQLVSDWEGFDIEDDDILRSDYHTMLTNFYESMKRWMTGKKFHFAED</sequence>
<name>A0ABW5Y9L4_9SPHI</name>
<reference evidence="2" key="1">
    <citation type="journal article" date="2019" name="Int. J. Syst. Evol. Microbiol.">
        <title>The Global Catalogue of Microorganisms (GCM) 10K type strain sequencing project: providing services to taxonomists for standard genome sequencing and annotation.</title>
        <authorList>
            <consortium name="The Broad Institute Genomics Platform"/>
            <consortium name="The Broad Institute Genome Sequencing Center for Infectious Disease"/>
            <person name="Wu L."/>
            <person name="Ma J."/>
        </authorList>
    </citation>
    <scope>NUCLEOTIDE SEQUENCE [LARGE SCALE GENOMIC DNA]</scope>
    <source>
        <strain evidence="2">KCTC 22437</strain>
    </source>
</reference>
<comment type="caution">
    <text evidence="1">The sequence shown here is derived from an EMBL/GenBank/DDBJ whole genome shotgun (WGS) entry which is preliminary data.</text>
</comment>
<dbReference type="EMBL" id="JBHUPD010000001">
    <property type="protein sequence ID" value="MFD2871980.1"/>
    <property type="molecule type" value="Genomic_DNA"/>
</dbReference>
<accession>A0ABW5Y9L4</accession>
<evidence type="ECO:0000313" key="1">
    <source>
        <dbReference type="EMBL" id="MFD2871980.1"/>
    </source>
</evidence>
<organism evidence="1 2">
    <name type="scientific">Mucilaginibacter ximonensis</name>
    <dbReference type="NCBI Taxonomy" id="538021"/>
    <lineage>
        <taxon>Bacteria</taxon>
        <taxon>Pseudomonadati</taxon>
        <taxon>Bacteroidota</taxon>
        <taxon>Sphingobacteriia</taxon>
        <taxon>Sphingobacteriales</taxon>
        <taxon>Sphingobacteriaceae</taxon>
        <taxon>Mucilaginibacter</taxon>
    </lineage>
</organism>
<dbReference type="RefSeq" id="WP_377183193.1">
    <property type="nucleotide sequence ID" value="NZ_JBHUPD010000001.1"/>
</dbReference>